<dbReference type="Pfam" id="PF14534">
    <property type="entry name" value="DUF4440"/>
    <property type="match status" value="1"/>
</dbReference>
<dbReference type="Proteomes" id="UP000245489">
    <property type="component" value="Unassembled WGS sequence"/>
</dbReference>
<dbReference type="InterPro" id="IPR027843">
    <property type="entry name" value="DUF4440"/>
</dbReference>
<dbReference type="SUPFAM" id="SSF54427">
    <property type="entry name" value="NTF2-like"/>
    <property type="match status" value="1"/>
</dbReference>
<sequence>MIFAQDAKQKDALQEVIKTEKAFAQTSIDKGTKKAFGEFLSKESIVFNKNMPVDGLDYWQKNDFKGVITWQPTLAEISGSMDLAYTVGNWQFHTELATDKPVTFGSFITLWKKQTDNSWKVALDAGISHPETIAENIAELYPTFKPMELKNQLVLAERMVFMNDHFYWKNAKSSLNPFEPHLAQNVRIYRKNQKPIIGKELGKAFLKKTYDKNIVYTGLKAIASNAGDLVCVYGVISGAGKSGNYVRIWKQEAKDSWKIVVEMVDM</sequence>
<evidence type="ECO:0000313" key="2">
    <source>
        <dbReference type="EMBL" id="PWK28986.1"/>
    </source>
</evidence>
<evidence type="ECO:0000259" key="1">
    <source>
        <dbReference type="Pfam" id="PF14534"/>
    </source>
</evidence>
<protein>
    <submittedName>
        <fullName evidence="2">Uncharacterized protein DUF4440</fullName>
    </submittedName>
</protein>
<dbReference type="InterPro" id="IPR032710">
    <property type="entry name" value="NTF2-like_dom_sf"/>
</dbReference>
<dbReference type="EMBL" id="QGGO01000002">
    <property type="protein sequence ID" value="PWK28986.1"/>
    <property type="molecule type" value="Genomic_DNA"/>
</dbReference>
<organism evidence="2 3">
    <name type="scientific">Arcicella aurantiaca</name>
    <dbReference type="NCBI Taxonomy" id="591202"/>
    <lineage>
        <taxon>Bacteria</taxon>
        <taxon>Pseudomonadati</taxon>
        <taxon>Bacteroidota</taxon>
        <taxon>Cytophagia</taxon>
        <taxon>Cytophagales</taxon>
        <taxon>Flectobacillaceae</taxon>
        <taxon>Arcicella</taxon>
    </lineage>
</organism>
<comment type="caution">
    <text evidence="2">The sequence shown here is derived from an EMBL/GenBank/DDBJ whole genome shotgun (WGS) entry which is preliminary data.</text>
</comment>
<keyword evidence="3" id="KW-1185">Reference proteome</keyword>
<feature type="domain" description="DUF4440" evidence="1">
    <location>
        <begin position="19"/>
        <end position="121"/>
    </location>
</feature>
<gene>
    <name evidence="2" type="ORF">LV89_00540</name>
</gene>
<name>A0A316F096_9BACT</name>
<reference evidence="2 3" key="1">
    <citation type="submission" date="2018-05" db="EMBL/GenBank/DDBJ databases">
        <title>Genomic Encyclopedia of Archaeal and Bacterial Type Strains, Phase II (KMG-II): from individual species to whole genera.</title>
        <authorList>
            <person name="Goeker M."/>
        </authorList>
    </citation>
    <scope>NUCLEOTIDE SEQUENCE [LARGE SCALE GENOMIC DNA]</scope>
    <source>
        <strain evidence="2 3">DSM 22214</strain>
    </source>
</reference>
<evidence type="ECO:0000313" key="3">
    <source>
        <dbReference type="Proteomes" id="UP000245489"/>
    </source>
</evidence>
<proteinExistence type="predicted"/>
<dbReference type="AlphaFoldDB" id="A0A316F096"/>
<accession>A0A316F096</accession>
<dbReference type="Gene3D" id="3.10.450.50">
    <property type="match status" value="2"/>
</dbReference>